<comment type="catalytic activity">
    <reaction evidence="5">
        <text>O-phospho-L-tyrosyl-[protein] + H2O = L-tyrosyl-[protein] + phosphate</text>
        <dbReference type="Rhea" id="RHEA:10684"/>
        <dbReference type="Rhea" id="RHEA-COMP:10136"/>
        <dbReference type="Rhea" id="RHEA-COMP:20101"/>
        <dbReference type="ChEBI" id="CHEBI:15377"/>
        <dbReference type="ChEBI" id="CHEBI:43474"/>
        <dbReference type="ChEBI" id="CHEBI:46858"/>
        <dbReference type="ChEBI" id="CHEBI:61978"/>
        <dbReference type="EC" id="3.1.3.48"/>
    </reaction>
</comment>
<dbReference type="PRINTS" id="PR00719">
    <property type="entry name" value="LMWPTPASE"/>
</dbReference>
<dbReference type="InterPro" id="IPR036196">
    <property type="entry name" value="Ptyr_pPase_sf"/>
</dbReference>
<dbReference type="Pfam" id="PF01451">
    <property type="entry name" value="LMWPc"/>
    <property type="match status" value="1"/>
</dbReference>
<name>A0A5R9IPA9_9GAMM</name>
<evidence type="ECO:0000256" key="1">
    <source>
        <dbReference type="ARBA" id="ARBA00011063"/>
    </source>
</evidence>
<evidence type="ECO:0000256" key="6">
    <source>
        <dbReference type="PIRSR" id="PIRSR617867-1"/>
    </source>
</evidence>
<dbReference type="Gene3D" id="3.40.50.2300">
    <property type="match status" value="1"/>
</dbReference>
<proteinExistence type="inferred from homology"/>
<dbReference type="SUPFAM" id="SSF52788">
    <property type="entry name" value="Phosphotyrosine protein phosphatases I"/>
    <property type="match status" value="1"/>
</dbReference>
<gene>
    <name evidence="8" type="ORF">FE810_09195</name>
</gene>
<dbReference type="PANTHER" id="PTHR11717:SF31">
    <property type="entry name" value="LOW MOLECULAR WEIGHT PROTEIN-TYROSINE-PHOSPHATASE ETP-RELATED"/>
    <property type="match status" value="1"/>
</dbReference>
<accession>A0A5R9IPA9</accession>
<dbReference type="RefSeq" id="WP_138319761.1">
    <property type="nucleotide sequence ID" value="NZ_VCBC01000008.1"/>
</dbReference>
<dbReference type="GO" id="GO:0004725">
    <property type="term" value="F:protein tyrosine phosphatase activity"/>
    <property type="evidence" value="ECO:0007669"/>
    <property type="project" value="UniProtKB-EC"/>
</dbReference>
<dbReference type="SMART" id="SM00226">
    <property type="entry name" value="LMWPc"/>
    <property type="match status" value="1"/>
</dbReference>
<dbReference type="PANTHER" id="PTHR11717">
    <property type="entry name" value="LOW MOLECULAR WEIGHT PROTEIN TYROSINE PHOSPHATASE"/>
    <property type="match status" value="1"/>
</dbReference>
<evidence type="ECO:0000256" key="4">
    <source>
        <dbReference type="ARBA" id="ARBA00022912"/>
    </source>
</evidence>
<evidence type="ECO:0000313" key="8">
    <source>
        <dbReference type="EMBL" id="TLU65091.1"/>
    </source>
</evidence>
<evidence type="ECO:0000256" key="3">
    <source>
        <dbReference type="ARBA" id="ARBA00022801"/>
    </source>
</evidence>
<dbReference type="OrthoDB" id="9784339at2"/>
<dbReference type="EC" id="3.1.3.48" evidence="2"/>
<keyword evidence="4" id="KW-0904">Protein phosphatase</keyword>
<dbReference type="InterPro" id="IPR050438">
    <property type="entry name" value="LMW_PTPase"/>
</dbReference>
<dbReference type="InterPro" id="IPR023485">
    <property type="entry name" value="Ptyr_pPase"/>
</dbReference>
<feature type="active site" description="Proton donor" evidence="6">
    <location>
        <position position="115"/>
    </location>
</feature>
<keyword evidence="3" id="KW-0378">Hydrolase</keyword>
<dbReference type="CDD" id="cd16343">
    <property type="entry name" value="LMWPTP"/>
    <property type="match status" value="1"/>
</dbReference>
<comment type="similarity">
    <text evidence="1">Belongs to the low molecular weight phosphotyrosine protein phosphatase family.</text>
</comment>
<reference evidence="8 9" key="1">
    <citation type="submission" date="2019-05" db="EMBL/GenBank/DDBJ databases">
        <title>Genome sequences of Thalassotalea litorea 1K03283.</title>
        <authorList>
            <person name="Zhang D."/>
        </authorList>
    </citation>
    <scope>NUCLEOTIDE SEQUENCE [LARGE SCALE GENOMIC DNA]</scope>
    <source>
        <strain evidence="8 9">MCCC 1K03283</strain>
    </source>
</reference>
<evidence type="ECO:0000313" key="9">
    <source>
        <dbReference type="Proteomes" id="UP000307790"/>
    </source>
</evidence>
<dbReference type="AlphaFoldDB" id="A0A5R9IPA9"/>
<feature type="active site" evidence="6">
    <location>
        <position position="15"/>
    </location>
</feature>
<feature type="domain" description="Phosphotyrosine protein phosphatase I" evidence="7">
    <location>
        <begin position="3"/>
        <end position="141"/>
    </location>
</feature>
<evidence type="ECO:0000256" key="5">
    <source>
        <dbReference type="ARBA" id="ARBA00051722"/>
    </source>
</evidence>
<evidence type="ECO:0000259" key="7">
    <source>
        <dbReference type="SMART" id="SM00226"/>
    </source>
</evidence>
<keyword evidence="9" id="KW-1185">Reference proteome</keyword>
<protein>
    <recommendedName>
        <fullName evidence="2">protein-tyrosine-phosphatase</fullName>
        <ecNumber evidence="2">3.1.3.48</ecNumber>
    </recommendedName>
</protein>
<feature type="active site" description="Nucleophile" evidence="6">
    <location>
        <position position="9"/>
    </location>
</feature>
<dbReference type="InterPro" id="IPR017867">
    <property type="entry name" value="Tyr_phospatase_low_mol_wt"/>
</dbReference>
<sequence>MFNNILIVCVGNICRSPSAERILQHMLPDKNITSAGLGALVDHGIEENAAALLDAAGYDSANHKARQISNEIVSNADLILVMEQRHLKTIREKYPAASGKTMLLGKWVGDKEIPDPYKRSEEVFSLVYELIGDSCKQWGAKLS</sequence>
<comment type="caution">
    <text evidence="8">The sequence shown here is derived from an EMBL/GenBank/DDBJ whole genome shotgun (WGS) entry which is preliminary data.</text>
</comment>
<dbReference type="EMBL" id="VCBC01000008">
    <property type="protein sequence ID" value="TLU65091.1"/>
    <property type="molecule type" value="Genomic_DNA"/>
</dbReference>
<dbReference type="Proteomes" id="UP000307790">
    <property type="component" value="Unassembled WGS sequence"/>
</dbReference>
<evidence type="ECO:0000256" key="2">
    <source>
        <dbReference type="ARBA" id="ARBA00013064"/>
    </source>
</evidence>
<organism evidence="8 9">
    <name type="scientific">Thalassotalea litorea</name>
    <dbReference type="NCBI Taxonomy" id="2020715"/>
    <lineage>
        <taxon>Bacteria</taxon>
        <taxon>Pseudomonadati</taxon>
        <taxon>Pseudomonadota</taxon>
        <taxon>Gammaproteobacteria</taxon>
        <taxon>Alteromonadales</taxon>
        <taxon>Colwelliaceae</taxon>
        <taxon>Thalassotalea</taxon>
    </lineage>
</organism>